<dbReference type="InterPro" id="IPR006497">
    <property type="entry name" value="Phage_lambda_VrpO_N"/>
</dbReference>
<name>A0A1G8AP10_ANETH</name>
<sequence>MANPQIENGFIKIANELWDEILRRNFTKRQQNIIMFIWRMSYGCGQKDCVIDKFNYFELAGLDKSDIKKELKYLKMCNVIHWDEETMTFAINKNYDFWQINPNKNWDDDKFKKLIASNLQRKKVGEIPTNEEDGVGKIPTLYHDEVGKTPTIELVKYQPQEASMPRGTSDSSSLNTILNTNINTTSTTTIEPAILFEQCLTWLSPIQRDRLNKWVDEFGGNKEIVNLAIRIADDSNKRNFNFVNFLLNEWHNNNLKTVEQIQTYERQKFNQAKKRTGKTKVTEKHGRDVPDDFVFDINAGEDWL</sequence>
<dbReference type="RefSeq" id="WP_091260572.1">
    <property type="nucleotide sequence ID" value="NZ_FNDE01000017.1"/>
</dbReference>
<dbReference type="InterPro" id="IPR006343">
    <property type="entry name" value="DnaB/C_C"/>
</dbReference>
<feature type="domain" description="DnaB/C C-terminal" evidence="3">
    <location>
        <begin position="202"/>
        <end position="265"/>
    </location>
</feature>
<reference evidence="4 5" key="1">
    <citation type="submission" date="2016-10" db="EMBL/GenBank/DDBJ databases">
        <authorList>
            <person name="de Groot N.N."/>
        </authorList>
    </citation>
    <scope>NUCLEOTIDE SEQUENCE [LARGE SCALE GENOMIC DNA]</scope>
    <source>
        <strain evidence="4 5">L 420-91</strain>
    </source>
</reference>
<proteinExistence type="inferred from homology"/>
<dbReference type="GO" id="GO:0006260">
    <property type="term" value="P:DNA replication"/>
    <property type="evidence" value="ECO:0007669"/>
    <property type="project" value="InterPro"/>
</dbReference>
<dbReference type="PANTHER" id="PTHR37293">
    <property type="entry name" value="PHAGE REPLICATION PROTEIN-RELATED"/>
    <property type="match status" value="1"/>
</dbReference>
<dbReference type="InterPro" id="IPR034829">
    <property type="entry name" value="DnaD-like_sf"/>
</dbReference>
<dbReference type="InterPro" id="IPR036388">
    <property type="entry name" value="WH-like_DNA-bd_sf"/>
</dbReference>
<dbReference type="Gene3D" id="1.10.10.630">
    <property type="entry name" value="DnaD domain-like"/>
    <property type="match status" value="1"/>
</dbReference>
<evidence type="ECO:0000313" key="5">
    <source>
        <dbReference type="Proteomes" id="UP000198956"/>
    </source>
</evidence>
<gene>
    <name evidence="4" type="ORF">SAMN04489735_101728</name>
</gene>
<dbReference type="OrthoDB" id="1821976at2"/>
<dbReference type="AlphaFoldDB" id="A0A1G8AP10"/>
<protein>
    <submittedName>
        <fullName evidence="4">DnaD and phage-associated domain-containing protein</fullName>
    </submittedName>
</protein>
<dbReference type="Pfam" id="PF04492">
    <property type="entry name" value="Phage_rep_O"/>
    <property type="match status" value="1"/>
</dbReference>
<evidence type="ECO:0000313" key="4">
    <source>
        <dbReference type="EMBL" id="SDH22772.1"/>
    </source>
</evidence>
<dbReference type="Proteomes" id="UP000198956">
    <property type="component" value="Unassembled WGS sequence"/>
</dbReference>
<evidence type="ECO:0000256" key="1">
    <source>
        <dbReference type="ARBA" id="ARBA00093462"/>
    </source>
</evidence>
<evidence type="ECO:0000259" key="2">
    <source>
        <dbReference type="Pfam" id="PF04492"/>
    </source>
</evidence>
<dbReference type="SUPFAM" id="SSF158499">
    <property type="entry name" value="DnaD domain-like"/>
    <property type="match status" value="1"/>
</dbReference>
<dbReference type="InterPro" id="IPR053162">
    <property type="entry name" value="DnaD"/>
</dbReference>
<dbReference type="PANTHER" id="PTHR37293:SF5">
    <property type="entry name" value="DNA REPLICATION PROTEIN"/>
    <property type="match status" value="1"/>
</dbReference>
<evidence type="ECO:0000259" key="3">
    <source>
        <dbReference type="Pfam" id="PF07261"/>
    </source>
</evidence>
<dbReference type="Gene3D" id="1.10.10.10">
    <property type="entry name" value="Winged helix-like DNA-binding domain superfamily/Winged helix DNA-binding domain"/>
    <property type="match status" value="1"/>
</dbReference>
<comment type="similarity">
    <text evidence="1">Belongs to the DnaB/DnaD family.</text>
</comment>
<dbReference type="EMBL" id="FNDE01000017">
    <property type="protein sequence ID" value="SDH22772.1"/>
    <property type="molecule type" value="Genomic_DNA"/>
</dbReference>
<dbReference type="Pfam" id="PF07261">
    <property type="entry name" value="DnaB_2"/>
    <property type="match status" value="1"/>
</dbReference>
<accession>A0A1G8AP10</accession>
<feature type="domain" description="Bacteriophage lambda Replication protein O N-terminal" evidence="2">
    <location>
        <begin position="5"/>
        <end position="98"/>
    </location>
</feature>
<organism evidence="4 5">
    <name type="scientific">Aneurinibacillus thermoaerophilus</name>
    <dbReference type="NCBI Taxonomy" id="143495"/>
    <lineage>
        <taxon>Bacteria</taxon>
        <taxon>Bacillati</taxon>
        <taxon>Bacillota</taxon>
        <taxon>Bacilli</taxon>
        <taxon>Bacillales</taxon>
        <taxon>Paenibacillaceae</taxon>
        <taxon>Aneurinibacillus group</taxon>
        <taxon>Aneurinibacillus</taxon>
    </lineage>
</organism>
<dbReference type="NCBIfam" id="TIGR01446">
    <property type="entry name" value="DnaD_dom"/>
    <property type="match status" value="1"/>
</dbReference>